<sequence length="311" mass="32599">MPSRAYQPAAPDSVGMADALDHDEVFDHTPAPQAASSAVPAPVNAGPMIRDQVALKPFSPSFGAPKQIKPKAPFMSYPTTTSVGGMGLPTDPKQVQEQKAKLHNMGVTYQPNVAAPKHPEPKQTTIGDAPPAMSTMLNNIPAFAQEVYGDAAPNRQLPEPLMNHPRNQQQQSAAPPPIQKVAAPPPPMGRVAAAPPPAPVAARAPVVAPAPAPPVVHRQAAPAQPASKPAPAPQQQQTEDTSAAIPKNAKKVVTTTTTTTKIVDGKEVTETHVHHSVVVKKKGFGMPKFLKNLGGAKEKKTTTTTTTTTEE</sequence>
<accession>A0A9N8DJY5</accession>
<dbReference type="AlphaFoldDB" id="A0A9N8DJY5"/>
<gene>
    <name evidence="2" type="ORF">SEMRO_163_G073190.1</name>
</gene>
<feature type="region of interest" description="Disordered" evidence="1">
    <location>
        <begin position="153"/>
        <end position="197"/>
    </location>
</feature>
<protein>
    <submittedName>
        <fullName evidence="2">Uncharacterized protein</fullName>
    </submittedName>
</protein>
<reference evidence="2" key="1">
    <citation type="submission" date="2020-06" db="EMBL/GenBank/DDBJ databases">
        <authorList>
            <consortium name="Plant Systems Biology data submission"/>
        </authorList>
    </citation>
    <scope>NUCLEOTIDE SEQUENCE</scope>
    <source>
        <strain evidence="2">D6</strain>
    </source>
</reference>
<feature type="region of interest" description="Disordered" evidence="1">
    <location>
        <begin position="213"/>
        <end position="249"/>
    </location>
</feature>
<proteinExistence type="predicted"/>
<comment type="caution">
    <text evidence="2">The sequence shown here is derived from an EMBL/GenBank/DDBJ whole genome shotgun (WGS) entry which is preliminary data.</text>
</comment>
<dbReference type="EMBL" id="CAICTM010000162">
    <property type="protein sequence ID" value="CAB9503355.1"/>
    <property type="molecule type" value="Genomic_DNA"/>
</dbReference>
<keyword evidence="3" id="KW-1185">Reference proteome</keyword>
<name>A0A9N8DJY5_9STRA</name>
<evidence type="ECO:0000256" key="1">
    <source>
        <dbReference type="SAM" id="MobiDB-lite"/>
    </source>
</evidence>
<evidence type="ECO:0000313" key="3">
    <source>
        <dbReference type="Proteomes" id="UP001153069"/>
    </source>
</evidence>
<feature type="region of interest" description="Disordered" evidence="1">
    <location>
        <begin position="1"/>
        <end position="20"/>
    </location>
</feature>
<feature type="compositionally biased region" description="Low complexity" evidence="1">
    <location>
        <begin position="215"/>
        <end position="237"/>
    </location>
</feature>
<organism evidence="2 3">
    <name type="scientific">Seminavis robusta</name>
    <dbReference type="NCBI Taxonomy" id="568900"/>
    <lineage>
        <taxon>Eukaryota</taxon>
        <taxon>Sar</taxon>
        <taxon>Stramenopiles</taxon>
        <taxon>Ochrophyta</taxon>
        <taxon>Bacillariophyta</taxon>
        <taxon>Bacillariophyceae</taxon>
        <taxon>Bacillariophycidae</taxon>
        <taxon>Naviculales</taxon>
        <taxon>Naviculaceae</taxon>
        <taxon>Seminavis</taxon>
    </lineage>
</organism>
<dbReference type="Proteomes" id="UP001153069">
    <property type="component" value="Unassembled WGS sequence"/>
</dbReference>
<evidence type="ECO:0000313" key="2">
    <source>
        <dbReference type="EMBL" id="CAB9503355.1"/>
    </source>
</evidence>
<feature type="compositionally biased region" description="Pro residues" evidence="1">
    <location>
        <begin position="174"/>
        <end position="197"/>
    </location>
</feature>